<feature type="disulfide bond" evidence="5">
    <location>
        <begin position="167"/>
        <end position="208"/>
    </location>
</feature>
<sequence>MAGAFSLGLGLLLLFSFVGKVHSCLDPASAYKFTGAVCRLTYPAAVVLNEKTTEVIKAAFQHAKYPSIEGERSIPFAGKLEYRLHNLEIHNLSIGKSEFELRENEGIGIDIGNVSAVFKGTLKYSYESALFRMGQSIDFEIESMIDLVINSKLYCGKGKVAADTSDCYLTFHKLQLLLQDDREPGWLKKLFTNLITFTMKLVVKGQICKEINKVANILADFIQDTAEQFLSDGDIFVDIGVTSAPVITSNYVESYHKGLVTYNGSTSIINASRFNPDQLTEDRSLYFWIGDDLMDPLMTAAYNDGRFICNISGEELIVVWMGFMFASVPRLWTTDQGTSVKAVAAVELLSGKQDSPALYFETEVEVCVRAYYADKKLILKGQAVLFLSFKMENSLTIFLQEAVEKIGIPKVISYLEPELTALMDQQGLHLFDLINPEVIPRDGYVLIQMDFGFPQHLLVEFLKKTLD</sequence>
<dbReference type="GO" id="GO:0034375">
    <property type="term" value="P:high-density lipoprotein particle remodeling"/>
    <property type="evidence" value="ECO:0007669"/>
    <property type="project" value="UniProtKB-UniRule"/>
</dbReference>
<dbReference type="GO" id="GO:0008203">
    <property type="term" value="P:cholesterol metabolic process"/>
    <property type="evidence" value="ECO:0007669"/>
    <property type="project" value="UniProtKB-UniRule"/>
</dbReference>
<comment type="subcellular location">
    <subcellularLocation>
        <location evidence="4">Secreted</location>
    </subcellularLocation>
    <text evidence="4">Secreted in plasma.</text>
</comment>
<keyword evidence="4" id="KW-0443">Lipid metabolism</keyword>
<dbReference type="GO" id="GO:0046470">
    <property type="term" value="P:phosphatidylcholine metabolic process"/>
    <property type="evidence" value="ECO:0007669"/>
    <property type="project" value="TreeGrafter"/>
</dbReference>
<dbReference type="Gene3D" id="3.15.20.10">
    <property type="entry name" value="Bactericidal permeability-increasing protein, domain 2"/>
    <property type="match status" value="2"/>
</dbReference>
<dbReference type="GO" id="GO:0034374">
    <property type="term" value="P:low-density lipoprotein particle remodeling"/>
    <property type="evidence" value="ECO:0007669"/>
    <property type="project" value="TreeGrafter"/>
</dbReference>
<organism evidence="7 8">
    <name type="scientific">Astyanax mexicanus</name>
    <name type="common">Blind cave fish</name>
    <name type="synonym">Astyanax fasciatus mexicanus</name>
    <dbReference type="NCBI Taxonomy" id="7994"/>
    <lineage>
        <taxon>Eukaryota</taxon>
        <taxon>Metazoa</taxon>
        <taxon>Chordata</taxon>
        <taxon>Craniata</taxon>
        <taxon>Vertebrata</taxon>
        <taxon>Euteleostomi</taxon>
        <taxon>Actinopterygii</taxon>
        <taxon>Neopterygii</taxon>
        <taxon>Teleostei</taxon>
        <taxon>Ostariophysi</taxon>
        <taxon>Characiformes</taxon>
        <taxon>Characoidei</taxon>
        <taxon>Acestrorhamphidae</taxon>
        <taxon>Acestrorhamphinae</taxon>
        <taxon>Astyanax</taxon>
    </lineage>
</organism>
<keyword evidence="4" id="KW-0753">Steroid metabolism</keyword>
<evidence type="ECO:0000256" key="5">
    <source>
        <dbReference type="PIRSR" id="PIRSR037185-50"/>
    </source>
</evidence>
<feature type="signal peptide" evidence="4">
    <location>
        <begin position="1"/>
        <end position="23"/>
    </location>
</feature>
<dbReference type="AlphaFoldDB" id="A0A8B9REG6"/>
<dbReference type="SUPFAM" id="SSF55394">
    <property type="entry name" value="Bactericidal permeability-increasing protein, BPI"/>
    <property type="match status" value="2"/>
</dbReference>
<dbReference type="Proteomes" id="UP000694621">
    <property type="component" value="Unplaced"/>
</dbReference>
<dbReference type="GO" id="GO:0005548">
    <property type="term" value="F:phospholipid transporter activity"/>
    <property type="evidence" value="ECO:0007669"/>
    <property type="project" value="TreeGrafter"/>
</dbReference>
<keyword evidence="3" id="KW-0325">Glycoprotein</keyword>
<dbReference type="CDD" id="cd00025">
    <property type="entry name" value="BPI1"/>
    <property type="match status" value="1"/>
</dbReference>
<keyword evidence="2 4" id="KW-0964">Secreted</keyword>
<dbReference type="Ensembl" id="ENSAMXT00005040251.1">
    <property type="protein sequence ID" value="ENSAMXP00005036925.1"/>
    <property type="gene ID" value="ENSAMXG00005017588.1"/>
</dbReference>
<dbReference type="GO" id="GO:0120020">
    <property type="term" value="F:cholesterol transfer activity"/>
    <property type="evidence" value="ECO:0007669"/>
    <property type="project" value="InterPro"/>
</dbReference>
<keyword evidence="4" id="KW-1207">Sterol metabolism</keyword>
<reference evidence="7" key="1">
    <citation type="submission" date="2025-08" db="UniProtKB">
        <authorList>
            <consortium name="Ensembl"/>
        </authorList>
    </citation>
    <scope>IDENTIFICATION</scope>
</reference>
<dbReference type="PANTHER" id="PTHR47616:SF1">
    <property type="entry name" value="CHOLESTERYL ESTER TRANSFER PROTEIN"/>
    <property type="match status" value="1"/>
</dbReference>
<dbReference type="GO" id="GO:0043691">
    <property type="term" value="P:reverse cholesterol transport"/>
    <property type="evidence" value="ECO:0007669"/>
    <property type="project" value="InterPro"/>
</dbReference>
<comment type="function">
    <text evidence="4">Involved in the transfer of neutral lipids, including cholesteryl ester and triglyceride, among lipoprotein particles. Allows the net movement of cholesteryl ester from high density lipoproteins/HDL to triglyceride-rich very low density lipoproteins/VLDL, and the equimolar transport of triglyceride from VLDL to HDL.</text>
</comment>
<dbReference type="GO" id="GO:0042632">
    <property type="term" value="P:cholesterol homeostasis"/>
    <property type="evidence" value="ECO:0007669"/>
    <property type="project" value="TreeGrafter"/>
</dbReference>
<keyword evidence="4" id="KW-0153">Cholesterol metabolism</keyword>
<accession>A0A8B9REG6</accession>
<dbReference type="GO" id="GO:0034372">
    <property type="term" value="P:very-low-density lipoprotein particle remodeling"/>
    <property type="evidence" value="ECO:0007669"/>
    <property type="project" value="UniProtKB-UniRule"/>
</dbReference>
<dbReference type="GO" id="GO:0055091">
    <property type="term" value="P:phospholipid homeostasis"/>
    <property type="evidence" value="ECO:0007669"/>
    <property type="project" value="TreeGrafter"/>
</dbReference>
<dbReference type="GO" id="GO:0006641">
    <property type="term" value="P:triglyceride metabolic process"/>
    <property type="evidence" value="ECO:0007669"/>
    <property type="project" value="TreeGrafter"/>
</dbReference>
<keyword evidence="4" id="KW-0445">Lipid transport</keyword>
<evidence type="ECO:0000313" key="7">
    <source>
        <dbReference type="Ensembl" id="ENSAMXP00005036925.1"/>
    </source>
</evidence>
<dbReference type="Pfam" id="PF01273">
    <property type="entry name" value="LBP_BPI_CETP"/>
    <property type="match status" value="1"/>
</dbReference>
<evidence type="ECO:0000259" key="6">
    <source>
        <dbReference type="SMART" id="SM00328"/>
    </source>
</evidence>
<dbReference type="InterPro" id="IPR017130">
    <property type="entry name" value="Cholesteryl_ester_transfer"/>
</dbReference>
<dbReference type="GO" id="GO:0015485">
    <property type="term" value="F:cholesterol binding"/>
    <property type="evidence" value="ECO:0007669"/>
    <property type="project" value="TreeGrafter"/>
</dbReference>
<comment type="similarity">
    <text evidence="1 4">Belongs to the BPI/LBP/Plunc superfamily. BPI/LBP family.</text>
</comment>
<feature type="chain" id="PRO_5034386551" description="Cholesteryl ester transfer protein" evidence="4">
    <location>
        <begin position="24"/>
        <end position="467"/>
    </location>
</feature>
<dbReference type="InterPro" id="IPR017943">
    <property type="entry name" value="Bactericidal_perm-incr_a/b_dom"/>
</dbReference>
<keyword evidence="4" id="KW-0813">Transport</keyword>
<dbReference type="InterPro" id="IPR017942">
    <property type="entry name" value="Lipid-bd_serum_glycop_N"/>
</dbReference>
<name>A0A8B9REG6_ASTMX</name>
<protein>
    <recommendedName>
        <fullName evidence="4">Cholesteryl ester transfer protein</fullName>
    </recommendedName>
</protein>
<dbReference type="PANTHER" id="PTHR47616">
    <property type="entry name" value="CHOLESTERYL ESTER TRANSFER PROTEIN"/>
    <property type="match status" value="1"/>
</dbReference>
<dbReference type="GO" id="GO:0031210">
    <property type="term" value="F:phosphatidylcholine binding"/>
    <property type="evidence" value="ECO:0007669"/>
    <property type="project" value="TreeGrafter"/>
</dbReference>
<evidence type="ECO:0000256" key="3">
    <source>
        <dbReference type="ARBA" id="ARBA00023180"/>
    </source>
</evidence>
<feature type="domain" description="Lipid-binding serum glycoprotein N-terminal" evidence="6">
    <location>
        <begin position="39"/>
        <end position="265"/>
    </location>
</feature>
<evidence type="ECO:0000256" key="1">
    <source>
        <dbReference type="ARBA" id="ARBA00007292"/>
    </source>
</evidence>
<dbReference type="GO" id="GO:0070328">
    <property type="term" value="P:triglyceride homeostasis"/>
    <property type="evidence" value="ECO:0007669"/>
    <property type="project" value="TreeGrafter"/>
</dbReference>
<dbReference type="PIRSF" id="PIRSF037185">
    <property type="entry name" value="Cholesteryl_ester_transf"/>
    <property type="match status" value="1"/>
</dbReference>
<dbReference type="SMART" id="SM00328">
    <property type="entry name" value="BPI1"/>
    <property type="match status" value="1"/>
</dbReference>
<dbReference type="Gene3D" id="3.15.10.10">
    <property type="entry name" value="Bactericidal permeability-increasing protein, domain 1"/>
    <property type="match status" value="1"/>
</dbReference>
<dbReference type="GO" id="GO:0034364">
    <property type="term" value="C:high-density lipoprotein particle"/>
    <property type="evidence" value="ECO:0007669"/>
    <property type="project" value="UniProtKB-UniRule"/>
</dbReference>
<proteinExistence type="inferred from homology"/>
<keyword evidence="4" id="KW-0732">Signal</keyword>
<dbReference type="GO" id="GO:0034197">
    <property type="term" value="P:triglyceride transport"/>
    <property type="evidence" value="ECO:0007669"/>
    <property type="project" value="UniProtKB-UniRule"/>
</dbReference>
<evidence type="ECO:0000313" key="8">
    <source>
        <dbReference type="Proteomes" id="UP000694621"/>
    </source>
</evidence>
<dbReference type="GO" id="GO:0017129">
    <property type="term" value="F:triglyceride binding"/>
    <property type="evidence" value="ECO:0007669"/>
    <property type="project" value="TreeGrafter"/>
</dbReference>
<evidence type="ECO:0000256" key="4">
    <source>
        <dbReference type="PIRNR" id="PIRNR037185"/>
    </source>
</evidence>
<evidence type="ECO:0000256" key="2">
    <source>
        <dbReference type="ARBA" id="ARBA00022525"/>
    </source>
</evidence>
<keyword evidence="5" id="KW-1015">Disulfide bond</keyword>